<reference evidence="5" key="1">
    <citation type="journal article" date="2019" name="Int. J. Syst. Evol. Microbiol.">
        <title>The Global Catalogue of Microorganisms (GCM) 10K type strain sequencing project: providing services to taxonomists for standard genome sequencing and annotation.</title>
        <authorList>
            <consortium name="The Broad Institute Genomics Platform"/>
            <consortium name="The Broad Institute Genome Sequencing Center for Infectious Disease"/>
            <person name="Wu L."/>
            <person name="Ma J."/>
        </authorList>
    </citation>
    <scope>NUCLEOTIDE SEQUENCE [LARGE SCALE GENOMIC DNA]</scope>
    <source>
        <strain evidence="5">JCM 18541</strain>
    </source>
</reference>
<accession>A0ABP9BS72</accession>
<evidence type="ECO:0000313" key="4">
    <source>
        <dbReference type="EMBL" id="GAA4799577.1"/>
    </source>
</evidence>
<dbReference type="Proteomes" id="UP001500187">
    <property type="component" value="Unassembled WGS sequence"/>
</dbReference>
<evidence type="ECO:0000313" key="5">
    <source>
        <dbReference type="Proteomes" id="UP001500187"/>
    </source>
</evidence>
<keyword evidence="5" id="KW-1185">Reference proteome</keyword>
<evidence type="ECO:0000259" key="3">
    <source>
        <dbReference type="SMART" id="SM00903"/>
    </source>
</evidence>
<evidence type="ECO:0000256" key="1">
    <source>
        <dbReference type="ARBA" id="ARBA00008898"/>
    </source>
</evidence>
<keyword evidence="2" id="KW-0560">Oxidoreductase</keyword>
<dbReference type="PANTHER" id="PTHR30466">
    <property type="entry name" value="FLAVIN REDUCTASE"/>
    <property type="match status" value="1"/>
</dbReference>
<name>A0ABP9BS72_9MICC</name>
<dbReference type="EMBL" id="BAABKP010000005">
    <property type="protein sequence ID" value="GAA4799577.1"/>
    <property type="molecule type" value="Genomic_DNA"/>
</dbReference>
<comment type="similarity">
    <text evidence="1">Belongs to the non-flavoprotein flavin reductase family.</text>
</comment>
<proteinExistence type="inferred from homology"/>
<evidence type="ECO:0000256" key="2">
    <source>
        <dbReference type="ARBA" id="ARBA00023002"/>
    </source>
</evidence>
<dbReference type="Pfam" id="PF01613">
    <property type="entry name" value="Flavin_Reduct"/>
    <property type="match status" value="1"/>
</dbReference>
<dbReference type="InterPro" id="IPR050268">
    <property type="entry name" value="NADH-dep_flavin_reductase"/>
</dbReference>
<dbReference type="InterPro" id="IPR002563">
    <property type="entry name" value="Flavin_Rdtase-like_dom"/>
</dbReference>
<dbReference type="RefSeq" id="WP_345446989.1">
    <property type="nucleotide sequence ID" value="NZ_BAABKP010000005.1"/>
</dbReference>
<protein>
    <submittedName>
        <fullName evidence="4">Flavin reductase family protein</fullName>
    </submittedName>
</protein>
<dbReference type="SUPFAM" id="SSF50475">
    <property type="entry name" value="FMN-binding split barrel"/>
    <property type="match status" value="1"/>
</dbReference>
<organism evidence="4 5">
    <name type="scientific">Rothia endophytica</name>
    <dbReference type="NCBI Taxonomy" id="1324766"/>
    <lineage>
        <taxon>Bacteria</taxon>
        <taxon>Bacillati</taxon>
        <taxon>Actinomycetota</taxon>
        <taxon>Actinomycetes</taxon>
        <taxon>Micrococcales</taxon>
        <taxon>Micrococcaceae</taxon>
        <taxon>Rothia</taxon>
    </lineage>
</organism>
<dbReference type="SMART" id="SM00903">
    <property type="entry name" value="Flavin_Reduct"/>
    <property type="match status" value="1"/>
</dbReference>
<gene>
    <name evidence="4" type="ORF">GCM10023352_19340</name>
</gene>
<feature type="domain" description="Flavin reductase like" evidence="3">
    <location>
        <begin position="20"/>
        <end position="166"/>
    </location>
</feature>
<dbReference type="InterPro" id="IPR012349">
    <property type="entry name" value="Split_barrel_FMN-bd"/>
</dbReference>
<sequence length="173" mass="18402">MTIEITPNEKTFTQIFYEAFGAQAAGVAVITAEDADGQPGGLTISSLSSVSAEPPIVSFSFKDRTGSAARIIDASSFLIHLIGADSVEIAQKFAVSKADKFGDVSTWDRLPTGEPLLHGVSRVLRVVPTGTLDAGPAVVFTAEVVDFIRHDTNPAPTVYHARRFHHLGDHSAL</sequence>
<dbReference type="Gene3D" id="2.30.110.10">
    <property type="entry name" value="Electron Transport, Fmn-binding Protein, Chain A"/>
    <property type="match status" value="1"/>
</dbReference>
<comment type="caution">
    <text evidence="4">The sequence shown here is derived from an EMBL/GenBank/DDBJ whole genome shotgun (WGS) entry which is preliminary data.</text>
</comment>
<dbReference type="PANTHER" id="PTHR30466:SF11">
    <property type="entry name" value="FLAVIN-DEPENDENT MONOOXYGENASE, REDUCTASE SUBUNIT HSAB"/>
    <property type="match status" value="1"/>
</dbReference>